<reference evidence="2 3" key="1">
    <citation type="submission" date="2016-10" db="EMBL/GenBank/DDBJ databases">
        <authorList>
            <person name="de Groot N.N."/>
        </authorList>
    </citation>
    <scope>NUCLEOTIDE SEQUENCE [LARGE SCALE GENOMIC DNA]</scope>
    <source>
        <strain evidence="2 3">CGMCC 1.10076</strain>
    </source>
</reference>
<dbReference type="Proteomes" id="UP000199580">
    <property type="component" value="Unassembled WGS sequence"/>
</dbReference>
<dbReference type="STRING" id="1128970.SAMN04487935_3524"/>
<sequence length="90" mass="10725">MKRLILIISLGVFAFAGYYFASNLQYSTDMNYIIYMAIWMVLILISIVGIVSYFPTIKAHKKHVRNLMYNSYSERRIRNKEFDSQFRILN</sequence>
<evidence type="ECO:0000256" key="1">
    <source>
        <dbReference type="SAM" id="Phobius"/>
    </source>
</evidence>
<keyword evidence="3" id="KW-1185">Reference proteome</keyword>
<dbReference type="RefSeq" id="WP_091398643.1">
    <property type="nucleotide sequence ID" value="NZ_BKAI01000010.1"/>
</dbReference>
<organism evidence="2 3">
    <name type="scientific">Flavobacterium noncentrifugens</name>
    <dbReference type="NCBI Taxonomy" id="1128970"/>
    <lineage>
        <taxon>Bacteria</taxon>
        <taxon>Pseudomonadati</taxon>
        <taxon>Bacteroidota</taxon>
        <taxon>Flavobacteriia</taxon>
        <taxon>Flavobacteriales</taxon>
        <taxon>Flavobacteriaceae</taxon>
        <taxon>Flavobacterium</taxon>
    </lineage>
</organism>
<gene>
    <name evidence="2" type="ORF">SAMN04487935_3524</name>
</gene>
<keyword evidence="1" id="KW-1133">Transmembrane helix</keyword>
<feature type="transmembrane region" description="Helical" evidence="1">
    <location>
        <begin position="32"/>
        <end position="55"/>
    </location>
</feature>
<keyword evidence="1" id="KW-0812">Transmembrane</keyword>
<accession>A0A1G9CH29</accession>
<protein>
    <submittedName>
        <fullName evidence="2">Uncharacterized protein</fullName>
    </submittedName>
</protein>
<evidence type="ECO:0000313" key="2">
    <source>
        <dbReference type="EMBL" id="SDK50960.1"/>
    </source>
</evidence>
<dbReference type="AlphaFoldDB" id="A0A1G9CH29"/>
<keyword evidence="1" id="KW-0472">Membrane</keyword>
<dbReference type="EMBL" id="FNEZ01000007">
    <property type="protein sequence ID" value="SDK50960.1"/>
    <property type="molecule type" value="Genomic_DNA"/>
</dbReference>
<evidence type="ECO:0000313" key="3">
    <source>
        <dbReference type="Proteomes" id="UP000199580"/>
    </source>
</evidence>
<name>A0A1G9CH29_9FLAO</name>
<proteinExistence type="predicted"/>
<dbReference type="OrthoDB" id="1364022at2"/>